<feature type="compositionally biased region" description="Basic residues" evidence="1">
    <location>
        <begin position="82"/>
        <end position="91"/>
    </location>
</feature>
<evidence type="ECO:0000313" key="2">
    <source>
        <dbReference type="EMBL" id="GFO48049.1"/>
    </source>
</evidence>
<comment type="caution">
    <text evidence="2">The sequence shown here is derived from an EMBL/GenBank/DDBJ whole genome shotgun (WGS) entry which is preliminary data.</text>
</comment>
<dbReference type="Proteomes" id="UP000735302">
    <property type="component" value="Unassembled WGS sequence"/>
</dbReference>
<protein>
    <submittedName>
        <fullName evidence="2">Uncharacterized protein</fullName>
    </submittedName>
</protein>
<evidence type="ECO:0000313" key="3">
    <source>
        <dbReference type="Proteomes" id="UP000735302"/>
    </source>
</evidence>
<proteinExistence type="predicted"/>
<dbReference type="EMBL" id="BLXT01008368">
    <property type="protein sequence ID" value="GFO48049.1"/>
    <property type="molecule type" value="Genomic_DNA"/>
</dbReference>
<accession>A0AAV4DV76</accession>
<gene>
    <name evidence="2" type="ORF">PoB_007455400</name>
</gene>
<keyword evidence="3" id="KW-1185">Reference proteome</keyword>
<organism evidence="2 3">
    <name type="scientific">Plakobranchus ocellatus</name>
    <dbReference type="NCBI Taxonomy" id="259542"/>
    <lineage>
        <taxon>Eukaryota</taxon>
        <taxon>Metazoa</taxon>
        <taxon>Spiralia</taxon>
        <taxon>Lophotrochozoa</taxon>
        <taxon>Mollusca</taxon>
        <taxon>Gastropoda</taxon>
        <taxon>Heterobranchia</taxon>
        <taxon>Euthyneura</taxon>
        <taxon>Panpulmonata</taxon>
        <taxon>Sacoglossa</taxon>
        <taxon>Placobranchoidea</taxon>
        <taxon>Plakobranchidae</taxon>
        <taxon>Plakobranchus</taxon>
    </lineage>
</organism>
<dbReference type="AlphaFoldDB" id="A0AAV4DV76"/>
<name>A0AAV4DV76_9GAST</name>
<reference evidence="2 3" key="1">
    <citation type="journal article" date="2021" name="Elife">
        <title>Chloroplast acquisition without the gene transfer in kleptoplastic sea slugs, Plakobranchus ocellatus.</title>
        <authorList>
            <person name="Maeda T."/>
            <person name="Takahashi S."/>
            <person name="Yoshida T."/>
            <person name="Shimamura S."/>
            <person name="Takaki Y."/>
            <person name="Nagai Y."/>
            <person name="Toyoda A."/>
            <person name="Suzuki Y."/>
            <person name="Arimoto A."/>
            <person name="Ishii H."/>
            <person name="Satoh N."/>
            <person name="Nishiyama T."/>
            <person name="Hasebe M."/>
            <person name="Maruyama T."/>
            <person name="Minagawa J."/>
            <person name="Obokata J."/>
            <person name="Shigenobu S."/>
        </authorList>
    </citation>
    <scope>NUCLEOTIDE SEQUENCE [LARGE SCALE GENOMIC DNA]</scope>
</reference>
<evidence type="ECO:0000256" key="1">
    <source>
        <dbReference type="SAM" id="MobiDB-lite"/>
    </source>
</evidence>
<feature type="compositionally biased region" description="Acidic residues" evidence="1">
    <location>
        <begin position="54"/>
        <end position="77"/>
    </location>
</feature>
<sequence length="101" mass="11655">MGWDKAIPKRFAHRHIACPQEVIAGFGASIKAKHQWWGSKWQKKGAILRGFTEGEYDEGSVEEEEEEEEEEEVEVEVGETLRRRKRRRGGGGRRGDDDEKD</sequence>
<feature type="region of interest" description="Disordered" evidence="1">
    <location>
        <begin position="52"/>
        <end position="101"/>
    </location>
</feature>